<evidence type="ECO:0000259" key="6">
    <source>
        <dbReference type="Pfam" id="PF13485"/>
    </source>
</evidence>
<dbReference type="Pfam" id="PF14559">
    <property type="entry name" value="TPR_19"/>
    <property type="match status" value="1"/>
</dbReference>
<evidence type="ECO:0000256" key="1">
    <source>
        <dbReference type="ARBA" id="ARBA00022737"/>
    </source>
</evidence>
<dbReference type="SUPFAM" id="SSF48452">
    <property type="entry name" value="TPR-like"/>
    <property type="match status" value="3"/>
</dbReference>
<dbReference type="KEGG" id="ruv:EC9_08310"/>
<evidence type="ECO:0000256" key="5">
    <source>
        <dbReference type="SAM" id="SignalP"/>
    </source>
</evidence>
<keyword evidence="2 3" id="KW-0802">TPR repeat</keyword>
<protein>
    <recommendedName>
        <fullName evidence="6">Peptidase MA-like domain-containing protein</fullName>
    </recommendedName>
</protein>
<evidence type="ECO:0000256" key="2">
    <source>
        <dbReference type="ARBA" id="ARBA00022803"/>
    </source>
</evidence>
<feature type="chain" id="PRO_5021730614" description="Peptidase MA-like domain-containing protein" evidence="5">
    <location>
        <begin position="21"/>
        <end position="901"/>
    </location>
</feature>
<reference evidence="7 8" key="1">
    <citation type="submission" date="2019-02" db="EMBL/GenBank/DDBJ databases">
        <title>Deep-cultivation of Planctomycetes and their phenomic and genomic characterization uncovers novel biology.</title>
        <authorList>
            <person name="Wiegand S."/>
            <person name="Jogler M."/>
            <person name="Boedeker C."/>
            <person name="Pinto D."/>
            <person name="Vollmers J."/>
            <person name="Rivas-Marin E."/>
            <person name="Kohn T."/>
            <person name="Peeters S.H."/>
            <person name="Heuer A."/>
            <person name="Rast P."/>
            <person name="Oberbeckmann S."/>
            <person name="Bunk B."/>
            <person name="Jeske O."/>
            <person name="Meyerdierks A."/>
            <person name="Storesund J.E."/>
            <person name="Kallscheuer N."/>
            <person name="Luecker S."/>
            <person name="Lage O.M."/>
            <person name="Pohl T."/>
            <person name="Merkel B.J."/>
            <person name="Hornburger P."/>
            <person name="Mueller R.-W."/>
            <person name="Bruemmer F."/>
            <person name="Labrenz M."/>
            <person name="Spormann A.M."/>
            <person name="Op den Camp H."/>
            <person name="Overmann J."/>
            <person name="Amann R."/>
            <person name="Jetten M.S.M."/>
            <person name="Mascher T."/>
            <person name="Medema M.H."/>
            <person name="Devos D.P."/>
            <person name="Kaster A.-K."/>
            <person name="Ovreas L."/>
            <person name="Rohde M."/>
            <person name="Galperin M.Y."/>
            <person name="Jogler C."/>
        </authorList>
    </citation>
    <scope>NUCLEOTIDE SEQUENCE [LARGE SCALE GENOMIC DNA]</scope>
    <source>
        <strain evidence="7 8">EC9</strain>
    </source>
</reference>
<feature type="compositionally biased region" description="Basic and acidic residues" evidence="4">
    <location>
        <begin position="862"/>
        <end position="877"/>
    </location>
</feature>
<sequence length="901" mass="101913" precursor="true">MKWISHLSLVVVLFSNSLLAAADVRDAEQQFRQGEYRQALAAAKAEVDRGVWNERWPRLLIQCQLLLGQYPQARATYEAALQRYSSSIPLRQLGGDVYRFNNDPVRGERELEAILEIVRRSPWRYSDKENLIAIGRYFLHRGEDAKKVLELFYDRVRNTDANFVDAYVASGELALDKHDYAMAAKDLDRAAKMKPDDPQIAFLQFEAWQSSDSQRAQAMRARALSLNPNHLPSLLSLADDAIDAEQFEQAEEILQTILRINPYQPQAWAYHAVIAHLQGHFEAERLLRKAALCRWESNPEVDHLIGNKLSRHYRFAEGAEYQQRSLKKKPDFVEAKFQLAQDLLRIGQDEAGWKMADEVFQQDGYNVVAHNLVNLHDVLREFTTLEADGFQIRMDAREARIYGDDVIDLLAEARQTLTEKYAVELDEPTIIEIFPQQKDFAIRTFGVPGGAGFLGVCFGRLITANSPASQTQTPANWQAVLWHEYCHVVTLQKTKNRMPRWLSEGISVYEELQRDQRWGQSMTPTYREMILGDAFTPLSDLSSAFMQPKSAMHLQFAYYESSLAVRYIVEQHGFDTLKKILSDLAIGLSINDALTRSIGSLEVIDQQFADFAKGLASDYGKPEAWKREAPEAAEIDPDDPFSGLVDEPSPTRFEILLKRATAEVAAKKWTEALDTIAETRVLFAEPDVPIALLSLEAELYRQQEATDREREVRTSIAKRSSDSVASYRRLIELANQQQDWEAVARYADQLAAVNPLTAEVQEQIARAAEQTGTYQRSVRALQALTEMEPIDPAGLRFRLAQSLAEVGDTTAARRQLLIALEQAPRYRDAHRLLLRLNQPPASEPSPAAEELKTDEPTETEAEAEKQSEPEEPAKPDEPSENDEPAAADAQANADTQQEKAP</sequence>
<dbReference type="EMBL" id="CP036261">
    <property type="protein sequence ID" value="QDS86658.1"/>
    <property type="molecule type" value="Genomic_DNA"/>
</dbReference>
<name>A0A517LVM4_9BACT</name>
<evidence type="ECO:0000256" key="4">
    <source>
        <dbReference type="SAM" id="MobiDB-lite"/>
    </source>
</evidence>
<evidence type="ECO:0000313" key="7">
    <source>
        <dbReference type="EMBL" id="QDS86658.1"/>
    </source>
</evidence>
<dbReference type="SMART" id="SM00028">
    <property type="entry name" value="TPR"/>
    <property type="match status" value="5"/>
</dbReference>
<dbReference type="RefSeq" id="WP_246105943.1">
    <property type="nucleotide sequence ID" value="NZ_CP036261.1"/>
</dbReference>
<dbReference type="InterPro" id="IPR051685">
    <property type="entry name" value="Ycf3/AcsC/BcsC/TPR_MFPF"/>
</dbReference>
<dbReference type="InterPro" id="IPR019734">
    <property type="entry name" value="TPR_rpt"/>
</dbReference>
<dbReference type="Pfam" id="PF13432">
    <property type="entry name" value="TPR_16"/>
    <property type="match status" value="1"/>
</dbReference>
<dbReference type="Pfam" id="PF13485">
    <property type="entry name" value="Peptidase_MA_2"/>
    <property type="match status" value="1"/>
</dbReference>
<evidence type="ECO:0000313" key="8">
    <source>
        <dbReference type="Proteomes" id="UP000319557"/>
    </source>
</evidence>
<dbReference type="InterPro" id="IPR039568">
    <property type="entry name" value="Peptidase_MA-like_dom"/>
</dbReference>
<keyword evidence="1" id="KW-0677">Repeat</keyword>
<keyword evidence="8" id="KW-1185">Reference proteome</keyword>
<keyword evidence="5" id="KW-0732">Signal</keyword>
<accession>A0A517LVM4</accession>
<evidence type="ECO:0000256" key="3">
    <source>
        <dbReference type="PROSITE-ProRule" id="PRU00339"/>
    </source>
</evidence>
<dbReference type="PROSITE" id="PS50005">
    <property type="entry name" value="TPR"/>
    <property type="match status" value="1"/>
</dbReference>
<dbReference type="PANTHER" id="PTHR44943">
    <property type="entry name" value="CELLULOSE SYNTHASE OPERON PROTEIN C"/>
    <property type="match status" value="1"/>
</dbReference>
<dbReference type="Proteomes" id="UP000319557">
    <property type="component" value="Chromosome"/>
</dbReference>
<feature type="domain" description="Peptidase MA-like" evidence="6">
    <location>
        <begin position="479"/>
        <end position="599"/>
    </location>
</feature>
<feature type="compositionally biased region" description="Low complexity" evidence="4">
    <location>
        <begin position="886"/>
        <end position="895"/>
    </location>
</feature>
<feature type="signal peptide" evidence="5">
    <location>
        <begin position="1"/>
        <end position="20"/>
    </location>
</feature>
<dbReference type="InterPro" id="IPR011990">
    <property type="entry name" value="TPR-like_helical_dom_sf"/>
</dbReference>
<proteinExistence type="predicted"/>
<dbReference type="AlphaFoldDB" id="A0A517LVM4"/>
<gene>
    <name evidence="7" type="ORF">EC9_08310</name>
</gene>
<dbReference type="Gene3D" id="1.25.40.10">
    <property type="entry name" value="Tetratricopeptide repeat domain"/>
    <property type="match status" value="2"/>
</dbReference>
<feature type="region of interest" description="Disordered" evidence="4">
    <location>
        <begin position="837"/>
        <end position="901"/>
    </location>
</feature>
<feature type="repeat" description="TPR" evidence="3">
    <location>
        <begin position="164"/>
        <end position="197"/>
    </location>
</feature>
<dbReference type="PANTHER" id="PTHR44943:SF8">
    <property type="entry name" value="TPR REPEAT-CONTAINING PROTEIN MJ0263"/>
    <property type="match status" value="1"/>
</dbReference>
<organism evidence="7 8">
    <name type="scientific">Rosistilla ulvae</name>
    <dbReference type="NCBI Taxonomy" id="1930277"/>
    <lineage>
        <taxon>Bacteria</taxon>
        <taxon>Pseudomonadati</taxon>
        <taxon>Planctomycetota</taxon>
        <taxon>Planctomycetia</taxon>
        <taxon>Pirellulales</taxon>
        <taxon>Pirellulaceae</taxon>
        <taxon>Rosistilla</taxon>
    </lineage>
</organism>